<sequence length="346" mass="38005">MTVDVHQIQLGNAVFEGENNAYLLDGDVTTLIDVGIATAETRAELEAELTTAGVSISSIDQILLTHWHADHTGLAGEIQAASGATVRAHADDADIIATGTDSTKRHEMRRQRLEEWGVPAAKQDELVSFLDRFGGIGGEAVDINPVTDGETISAGDIELTVMHLPGHTAGHVGYQYENQSNQFAFVGDVILPEYTPNIGGADLRVESPIKTYLNSLDRLSRAECEYVWPGHRERITDPASRVNAIRTHHIERTQRLYDVLTECDTADVWRVSAALFGELETIHILHGPGEAFAHLMCLVEAGIVEHVEKDTKAETTQKKQGQQYQLVDPESANNIEIETFLSETKY</sequence>
<organism evidence="2 3">
    <name type="scientific">Haloquadratum walsbyi J07HQW1</name>
    <dbReference type="NCBI Taxonomy" id="1238424"/>
    <lineage>
        <taxon>Archaea</taxon>
        <taxon>Methanobacteriati</taxon>
        <taxon>Methanobacteriota</taxon>
        <taxon>Stenosarchaea group</taxon>
        <taxon>Halobacteria</taxon>
        <taxon>Halobacteriales</taxon>
        <taxon>Haloferacaceae</taxon>
        <taxon>Haloquadratum</taxon>
    </lineage>
</organism>
<keyword evidence="2" id="KW-0378">Hydrolase</keyword>
<feature type="domain" description="Metallo-beta-lactamase" evidence="1">
    <location>
        <begin position="18"/>
        <end position="231"/>
    </location>
</feature>
<dbReference type="CDD" id="cd07725">
    <property type="entry name" value="TTHA1429-like_MBL-fold"/>
    <property type="match status" value="1"/>
</dbReference>
<dbReference type="SUPFAM" id="SSF56281">
    <property type="entry name" value="Metallo-hydrolase/oxidoreductase"/>
    <property type="match status" value="1"/>
</dbReference>
<evidence type="ECO:0000313" key="3">
    <source>
        <dbReference type="Proteomes" id="UP000030649"/>
    </source>
</evidence>
<dbReference type="Gene3D" id="3.60.15.10">
    <property type="entry name" value="Ribonuclease Z/Hydroxyacylglutathione hydrolase-like"/>
    <property type="match status" value="1"/>
</dbReference>
<dbReference type="InterPro" id="IPR036866">
    <property type="entry name" value="RibonucZ/Hydroxyglut_hydro"/>
</dbReference>
<evidence type="ECO:0000259" key="1">
    <source>
        <dbReference type="SMART" id="SM00849"/>
    </source>
</evidence>
<dbReference type="PANTHER" id="PTHR23131">
    <property type="entry name" value="ENDORIBONUCLEASE LACTB2"/>
    <property type="match status" value="1"/>
</dbReference>
<reference evidence="2 3" key="1">
    <citation type="journal article" date="2013" name="PLoS ONE">
        <title>Assembly-driven community genomics of a hypersaline microbial ecosystem.</title>
        <authorList>
            <person name="Podell S."/>
            <person name="Ugalde J.A."/>
            <person name="Narasingarao P."/>
            <person name="Banfield J.F."/>
            <person name="Heidelberg K.B."/>
            <person name="Allen E.E."/>
        </authorList>
    </citation>
    <scope>NUCLEOTIDE SEQUENCE [LARGE SCALE GENOMIC DNA]</scope>
    <source>
        <strain evidence="3">J07HQW1</strain>
    </source>
</reference>
<dbReference type="Proteomes" id="UP000030649">
    <property type="component" value="Unassembled WGS sequence"/>
</dbReference>
<gene>
    <name evidence="2" type="ORF">J07HQW1_01032</name>
</gene>
<dbReference type="InterPro" id="IPR001279">
    <property type="entry name" value="Metallo-B-lactamas"/>
</dbReference>
<accession>U1PFV4</accession>
<dbReference type="GO" id="GO:0016787">
    <property type="term" value="F:hydrolase activity"/>
    <property type="evidence" value="ECO:0007669"/>
    <property type="project" value="UniProtKB-KW"/>
</dbReference>
<dbReference type="PANTHER" id="PTHR23131:SF4">
    <property type="entry name" value="METALLO-BETA-LACTAMASE SUPERFAMILY POTEIN"/>
    <property type="match status" value="1"/>
</dbReference>
<dbReference type="SMART" id="SM00849">
    <property type="entry name" value="Lactamase_B"/>
    <property type="match status" value="1"/>
</dbReference>
<dbReference type="Pfam" id="PF00753">
    <property type="entry name" value="Lactamase_B"/>
    <property type="match status" value="1"/>
</dbReference>
<dbReference type="EMBL" id="KE356560">
    <property type="protein sequence ID" value="ERG91001.1"/>
    <property type="molecule type" value="Genomic_DNA"/>
</dbReference>
<dbReference type="AlphaFoldDB" id="U1PFV4"/>
<proteinExistence type="predicted"/>
<protein>
    <submittedName>
        <fullName evidence="2">Zn-dependent hydrolase</fullName>
    </submittedName>
</protein>
<dbReference type="HOGENOM" id="CLU_048478_0_2_2"/>
<evidence type="ECO:0000313" key="2">
    <source>
        <dbReference type="EMBL" id="ERG91001.1"/>
    </source>
</evidence>
<dbReference type="InterPro" id="IPR050662">
    <property type="entry name" value="Sec-metab_biosynth-thioest"/>
</dbReference>
<dbReference type="STRING" id="1238424.J07HQW1_01032"/>
<name>U1PFV4_9EURY</name>